<proteinExistence type="inferred from homology"/>
<evidence type="ECO:0000313" key="3">
    <source>
        <dbReference type="EMBL" id="WIM70644.1"/>
    </source>
</evidence>
<dbReference type="InterPro" id="IPR051122">
    <property type="entry name" value="SDR_DHRS6-like"/>
</dbReference>
<gene>
    <name evidence="3" type="ORF">QP029_02050</name>
</gene>
<dbReference type="PANTHER" id="PTHR43477:SF1">
    <property type="entry name" value="DIHYDROANTICAPSIN 7-DEHYDROGENASE"/>
    <property type="match status" value="1"/>
</dbReference>
<name>A0ABY8VLX4_9CORY</name>
<keyword evidence="4" id="KW-1185">Reference proteome</keyword>
<evidence type="ECO:0000256" key="2">
    <source>
        <dbReference type="ARBA" id="ARBA00023002"/>
    </source>
</evidence>
<dbReference type="InterPro" id="IPR036291">
    <property type="entry name" value="NAD(P)-bd_dom_sf"/>
</dbReference>
<dbReference type="CDD" id="cd05233">
    <property type="entry name" value="SDR_c"/>
    <property type="match status" value="1"/>
</dbReference>
<dbReference type="Proteomes" id="UP001238805">
    <property type="component" value="Chromosome"/>
</dbReference>
<dbReference type="SUPFAM" id="SSF51735">
    <property type="entry name" value="NAD(P)-binding Rossmann-fold domains"/>
    <property type="match status" value="1"/>
</dbReference>
<keyword evidence="2" id="KW-0560">Oxidoreductase</keyword>
<protein>
    <submittedName>
        <fullName evidence="3">SDR family oxidoreductase</fullName>
    </submittedName>
</protein>
<comment type="similarity">
    <text evidence="1">Belongs to the short-chain dehydrogenases/reductases (SDR) family.</text>
</comment>
<dbReference type="InterPro" id="IPR020904">
    <property type="entry name" value="Sc_DH/Rdtase_CS"/>
</dbReference>
<sequence length="333" mass="33826">MSSTPITDRDTIQTWLEHPTGGPALRGFLERAGSDVDQLAPAYGLPLGKLVDLSGGKMSQEAIDAIVRDANGGEIPAAAEQSASSSGHRFEGRTIIVTGAANGIGRATARRAVAEGAKVIATDISGDGLASLAEELGSGQVITVTADLSDAAAVDEIVAAADGQIDGLANVAGIMDNFAAIHEVTDEVWARVFNVNVTGLMRLTRAVSARMLENGGGSIVNVASEAALRGSAAGTAYTASKHAVVGITKSMAVMYAQAGIRTNVTVPGAVATGIAVPKDVGEFGNERMTSYRPNIPAMTTAEEQAATILWLLSDDAAAVNGAVLAVDGGWSAV</sequence>
<dbReference type="RefSeq" id="WP_284875226.1">
    <property type="nucleotide sequence ID" value="NZ_CP126970.1"/>
</dbReference>
<dbReference type="EMBL" id="CP126970">
    <property type="protein sequence ID" value="WIM70644.1"/>
    <property type="molecule type" value="Genomic_DNA"/>
</dbReference>
<dbReference type="PROSITE" id="PS00061">
    <property type="entry name" value="ADH_SHORT"/>
    <property type="match status" value="1"/>
</dbReference>
<dbReference type="Gene3D" id="3.40.50.720">
    <property type="entry name" value="NAD(P)-binding Rossmann-like Domain"/>
    <property type="match status" value="1"/>
</dbReference>
<accession>A0ABY8VLX4</accession>
<evidence type="ECO:0000256" key="1">
    <source>
        <dbReference type="ARBA" id="ARBA00006484"/>
    </source>
</evidence>
<reference evidence="3 4" key="1">
    <citation type="submission" date="2023-05" db="EMBL/GenBank/DDBJ databases">
        <title>Corynebacterium suedekumii sp. nov. and Corynebacterium breve sp. nov. isolated from raw cow's milk.</title>
        <authorList>
            <person name="Baer M.K."/>
            <person name="Mehl L."/>
            <person name="Hellmuth R."/>
            <person name="Marke G."/>
            <person name="Lipski A."/>
        </authorList>
    </citation>
    <scope>NUCLEOTIDE SEQUENCE [LARGE SCALE GENOMIC DNA]</scope>
    <source>
        <strain evidence="3 4">LM112</strain>
    </source>
</reference>
<dbReference type="InterPro" id="IPR002347">
    <property type="entry name" value="SDR_fam"/>
</dbReference>
<organism evidence="3 4">
    <name type="scientific">Corynebacterium suedekumii</name>
    <dbReference type="NCBI Taxonomy" id="3049801"/>
    <lineage>
        <taxon>Bacteria</taxon>
        <taxon>Bacillati</taxon>
        <taxon>Actinomycetota</taxon>
        <taxon>Actinomycetes</taxon>
        <taxon>Mycobacteriales</taxon>
        <taxon>Corynebacteriaceae</taxon>
        <taxon>Corynebacterium</taxon>
    </lineage>
</organism>
<dbReference type="PANTHER" id="PTHR43477">
    <property type="entry name" value="DIHYDROANTICAPSIN 7-DEHYDROGENASE"/>
    <property type="match status" value="1"/>
</dbReference>
<dbReference type="Pfam" id="PF13561">
    <property type="entry name" value="adh_short_C2"/>
    <property type="match status" value="1"/>
</dbReference>
<dbReference type="PRINTS" id="PR00081">
    <property type="entry name" value="GDHRDH"/>
</dbReference>
<dbReference type="PRINTS" id="PR00080">
    <property type="entry name" value="SDRFAMILY"/>
</dbReference>
<evidence type="ECO:0000313" key="4">
    <source>
        <dbReference type="Proteomes" id="UP001238805"/>
    </source>
</evidence>